<dbReference type="SUPFAM" id="SSF53383">
    <property type="entry name" value="PLP-dependent transferases"/>
    <property type="match status" value="1"/>
</dbReference>
<dbReference type="InterPro" id="IPR015422">
    <property type="entry name" value="PyrdxlP-dep_Trfase_small"/>
</dbReference>
<evidence type="ECO:0000256" key="1">
    <source>
        <dbReference type="ARBA" id="ARBA00001933"/>
    </source>
</evidence>
<dbReference type="EMBL" id="FXTN01000009">
    <property type="protein sequence ID" value="SMO86918.1"/>
    <property type="molecule type" value="Genomic_DNA"/>
</dbReference>
<name>A0A521ESI7_9SPHI</name>
<keyword evidence="6" id="KW-0408">Iron</keyword>
<proteinExistence type="inferred from homology"/>
<dbReference type="GO" id="GO:0031071">
    <property type="term" value="F:cysteine desulfurase activity"/>
    <property type="evidence" value="ECO:0007669"/>
    <property type="project" value="UniProtKB-EC"/>
</dbReference>
<keyword evidence="3" id="KW-0808">Transferase</keyword>
<feature type="domain" description="Aminotransferase class V" evidence="9">
    <location>
        <begin position="3"/>
        <end position="367"/>
    </location>
</feature>
<dbReference type="GO" id="GO:0046872">
    <property type="term" value="F:metal ion binding"/>
    <property type="evidence" value="ECO:0007669"/>
    <property type="project" value="UniProtKB-KW"/>
</dbReference>
<evidence type="ECO:0000256" key="4">
    <source>
        <dbReference type="ARBA" id="ARBA00022723"/>
    </source>
</evidence>
<dbReference type="AlphaFoldDB" id="A0A521ESI7"/>
<evidence type="ECO:0000256" key="8">
    <source>
        <dbReference type="ARBA" id="ARBA00050776"/>
    </source>
</evidence>
<organism evidence="10 11">
    <name type="scientific">Pedobacter westerhofensis</name>
    <dbReference type="NCBI Taxonomy" id="425512"/>
    <lineage>
        <taxon>Bacteria</taxon>
        <taxon>Pseudomonadati</taxon>
        <taxon>Bacteroidota</taxon>
        <taxon>Sphingobacteriia</taxon>
        <taxon>Sphingobacteriales</taxon>
        <taxon>Sphingobacteriaceae</taxon>
        <taxon>Pedobacter</taxon>
    </lineage>
</organism>
<comment type="catalytic activity">
    <reaction evidence="8">
        <text>(sulfur carrier)-H + L-cysteine = (sulfur carrier)-SH + L-alanine</text>
        <dbReference type="Rhea" id="RHEA:43892"/>
        <dbReference type="Rhea" id="RHEA-COMP:14737"/>
        <dbReference type="Rhea" id="RHEA-COMP:14739"/>
        <dbReference type="ChEBI" id="CHEBI:29917"/>
        <dbReference type="ChEBI" id="CHEBI:35235"/>
        <dbReference type="ChEBI" id="CHEBI:57972"/>
        <dbReference type="ChEBI" id="CHEBI:64428"/>
        <dbReference type="EC" id="2.8.1.7"/>
    </reaction>
</comment>
<evidence type="ECO:0000256" key="5">
    <source>
        <dbReference type="ARBA" id="ARBA00022898"/>
    </source>
</evidence>
<evidence type="ECO:0000256" key="7">
    <source>
        <dbReference type="ARBA" id="ARBA00023014"/>
    </source>
</evidence>
<comment type="cofactor">
    <cofactor evidence="1">
        <name>pyridoxal 5'-phosphate</name>
        <dbReference type="ChEBI" id="CHEBI:597326"/>
    </cofactor>
</comment>
<keyword evidence="5" id="KW-0663">Pyridoxal phosphate</keyword>
<accession>A0A521ESI7</accession>
<dbReference type="InterPro" id="IPR015421">
    <property type="entry name" value="PyrdxlP-dep_Trfase_major"/>
</dbReference>
<dbReference type="PANTHER" id="PTHR11601:SF34">
    <property type="entry name" value="CYSTEINE DESULFURASE"/>
    <property type="match status" value="1"/>
</dbReference>
<evidence type="ECO:0000256" key="2">
    <source>
        <dbReference type="ARBA" id="ARBA00006490"/>
    </source>
</evidence>
<dbReference type="RefSeq" id="WP_142529512.1">
    <property type="nucleotide sequence ID" value="NZ_CBCSJO010000009.1"/>
</dbReference>
<reference evidence="10 11" key="1">
    <citation type="submission" date="2017-05" db="EMBL/GenBank/DDBJ databases">
        <authorList>
            <person name="Varghese N."/>
            <person name="Submissions S."/>
        </authorList>
    </citation>
    <scope>NUCLEOTIDE SEQUENCE [LARGE SCALE GENOMIC DNA]</scope>
    <source>
        <strain evidence="10 11">DSM 19036</strain>
    </source>
</reference>
<dbReference type="InterPro" id="IPR016454">
    <property type="entry name" value="Cysteine_dSase"/>
</dbReference>
<dbReference type="Pfam" id="PF00266">
    <property type="entry name" value="Aminotran_5"/>
    <property type="match status" value="1"/>
</dbReference>
<dbReference type="OrthoDB" id="9804366at2"/>
<protein>
    <submittedName>
        <fullName evidence="10">Cysteine desulfurase</fullName>
    </submittedName>
</protein>
<dbReference type="PIRSF" id="PIRSF005572">
    <property type="entry name" value="NifS"/>
    <property type="match status" value="1"/>
</dbReference>
<evidence type="ECO:0000313" key="11">
    <source>
        <dbReference type="Proteomes" id="UP000320300"/>
    </source>
</evidence>
<evidence type="ECO:0000256" key="3">
    <source>
        <dbReference type="ARBA" id="ARBA00022679"/>
    </source>
</evidence>
<dbReference type="PANTHER" id="PTHR11601">
    <property type="entry name" value="CYSTEINE DESULFURYLASE FAMILY MEMBER"/>
    <property type="match status" value="1"/>
</dbReference>
<dbReference type="InterPro" id="IPR000192">
    <property type="entry name" value="Aminotrans_V_dom"/>
</dbReference>
<dbReference type="Gene3D" id="1.10.260.50">
    <property type="match status" value="1"/>
</dbReference>
<dbReference type="Proteomes" id="UP000320300">
    <property type="component" value="Unassembled WGS sequence"/>
</dbReference>
<gene>
    <name evidence="10" type="ORF">SAMN06265348_10988</name>
</gene>
<evidence type="ECO:0000256" key="6">
    <source>
        <dbReference type="ARBA" id="ARBA00023004"/>
    </source>
</evidence>
<keyword evidence="11" id="KW-1185">Reference proteome</keyword>
<evidence type="ECO:0000313" key="10">
    <source>
        <dbReference type="EMBL" id="SMO86918.1"/>
    </source>
</evidence>
<dbReference type="Gene3D" id="3.90.1150.10">
    <property type="entry name" value="Aspartate Aminotransferase, domain 1"/>
    <property type="match status" value="1"/>
</dbReference>
<evidence type="ECO:0000259" key="9">
    <source>
        <dbReference type="Pfam" id="PF00266"/>
    </source>
</evidence>
<dbReference type="GO" id="GO:0051536">
    <property type="term" value="F:iron-sulfur cluster binding"/>
    <property type="evidence" value="ECO:0007669"/>
    <property type="project" value="UniProtKB-KW"/>
</dbReference>
<dbReference type="Gene3D" id="3.40.640.10">
    <property type="entry name" value="Type I PLP-dependent aspartate aminotransferase-like (Major domain)"/>
    <property type="match status" value="1"/>
</dbReference>
<sequence>MKIYLDNAATTPLSIDVFQAMQPYFFENFGNPSSAHHCGRDAKTAVEKSRKVIAELLNTTAEHIIFTSGGTEADNTAILSAIRGNQIKLAITTPFEHHAVLNTLKHLQQNGEIELVYLQHDERGNLSLSHLEQLLAAGERAFVSVMHGNNEVGNLNDIDEIAEVCSRYSAVFHSDTVQTMGQYLYDTQKLKADFLVGSAHKFHGPKGVGFLYKRSAEAIRPFINGGSQESSQRSGTENVTGIVGLAKALEIAYENRDTYQKHISDLKDRMILKLTNSIPGVQFNGNSAQKNLSLSTVLSTAIPQTHTGVSPLDYLDIFQICASGGSACSSHSTAGSHVLKALGTDPARSTIRFSFSRYNTAEEVDYVVDKLADLFKQSSAPFEYYNVRTA</sequence>
<keyword evidence="4" id="KW-0479">Metal-binding</keyword>
<dbReference type="InterPro" id="IPR015424">
    <property type="entry name" value="PyrdxlP-dep_Trfase"/>
</dbReference>
<comment type="similarity">
    <text evidence="2">Belongs to the class-V pyridoxal-phosphate-dependent aminotransferase family. NifS/IscS subfamily.</text>
</comment>
<keyword evidence="7" id="KW-0411">Iron-sulfur</keyword>